<evidence type="ECO:0000313" key="2">
    <source>
        <dbReference type="Proteomes" id="UP000199632"/>
    </source>
</evidence>
<dbReference type="AlphaFoldDB" id="A0A1H3TM92"/>
<name>A0A1H3TM92_9ACTN</name>
<accession>A0A1H3TM92</accession>
<sequence length="60" mass="6726">MVGARVLGLVHDREELLTLSCTEIVERVVDLMWKHHVFPDVSRTSPDETLAAALKLLRAS</sequence>
<dbReference type="STRING" id="137265.SAMN05421684_6032"/>
<dbReference type="RefSeq" id="WP_090799959.1">
    <property type="nucleotide sequence ID" value="NZ_FNQB01000003.1"/>
</dbReference>
<dbReference type="EMBL" id="FNQB01000003">
    <property type="protein sequence ID" value="SDZ51230.1"/>
    <property type="molecule type" value="Genomic_DNA"/>
</dbReference>
<reference evidence="2" key="1">
    <citation type="submission" date="2016-10" db="EMBL/GenBank/DDBJ databases">
        <authorList>
            <person name="Varghese N."/>
            <person name="Submissions S."/>
        </authorList>
    </citation>
    <scope>NUCLEOTIDE SEQUENCE [LARGE SCALE GENOMIC DNA]</scope>
    <source>
        <strain evidence="2">DSM 44718</strain>
    </source>
</reference>
<proteinExistence type="predicted"/>
<evidence type="ECO:0000313" key="1">
    <source>
        <dbReference type="EMBL" id="SDZ51230.1"/>
    </source>
</evidence>
<organism evidence="1 2">
    <name type="scientific">Asanoa ishikariensis</name>
    <dbReference type="NCBI Taxonomy" id="137265"/>
    <lineage>
        <taxon>Bacteria</taxon>
        <taxon>Bacillati</taxon>
        <taxon>Actinomycetota</taxon>
        <taxon>Actinomycetes</taxon>
        <taxon>Micromonosporales</taxon>
        <taxon>Micromonosporaceae</taxon>
        <taxon>Asanoa</taxon>
    </lineage>
</organism>
<keyword evidence="2" id="KW-1185">Reference proteome</keyword>
<protein>
    <submittedName>
        <fullName evidence="1">Uncharacterized protein</fullName>
    </submittedName>
</protein>
<gene>
    <name evidence="1" type="ORF">SAMN05421684_6032</name>
</gene>
<dbReference type="Proteomes" id="UP000199632">
    <property type="component" value="Unassembled WGS sequence"/>
</dbReference>